<sequence>MTSVSTPAWRPRASALRSRAFTGLMLLDLLCIIASFMAAALLRARFGSDKNWLVLLAVLLPMYLVIALNAHAYASANLQDPFRAVAKGAQALVIAISAVIFVAFFVRASEGFPRMLVTLGAIFSLGSLIAARYLFVKHMAAIIGGNPFSVILICEGDQRVPPGKFSVVISPEAFFDPEQHDPVMYDRLAKSLESADRVVVACSPERRTAWAHALKGANIQSEIVAPELRDLAPLGMGSHGSEPTIVIANGPLGLFDRFMKRAFDFSLALGALLALLPILAVIAVLVKLDSAGPVFFKQTRIGRGNQMFKMLKFRSMRVLESDLAGARSASRDDDRVTRVGKFIRRTSMDELPQLINVLKGDMSIVGPRPHALGSRAADKLFWEVDTRYWHRHAAKPGLTGLAQVRGYRGATVYESDLRNRLQADLEYLDTWSIWRDLLIIAMTFRVLLHRNAF</sequence>
<evidence type="ECO:0000256" key="4">
    <source>
        <dbReference type="ARBA" id="ARBA00022692"/>
    </source>
</evidence>
<keyword evidence="4 8" id="KW-0812">Transmembrane</keyword>
<dbReference type="AlphaFoldDB" id="A0A1B3ZAM0"/>
<evidence type="ECO:0000256" key="3">
    <source>
        <dbReference type="ARBA" id="ARBA00022679"/>
    </source>
</evidence>
<dbReference type="Proteomes" id="UP000094256">
    <property type="component" value="Chromosome"/>
</dbReference>
<accession>A0A1B3ZAM0</accession>
<feature type="transmembrane region" description="Helical" evidence="8">
    <location>
        <begin position="84"/>
        <end position="106"/>
    </location>
</feature>
<comment type="subcellular location">
    <subcellularLocation>
        <location evidence="1">Membrane</location>
        <topology evidence="1">Multi-pass membrane protein</topology>
    </subcellularLocation>
</comment>
<evidence type="ECO:0000259" key="9">
    <source>
        <dbReference type="Pfam" id="PF02397"/>
    </source>
</evidence>
<keyword evidence="7" id="KW-0270">Exopolysaccharide synthesis</keyword>
<dbReference type="EMBL" id="CP014168">
    <property type="protein sequence ID" value="AOH84488.1"/>
    <property type="molecule type" value="Genomic_DNA"/>
</dbReference>
<evidence type="ECO:0000256" key="2">
    <source>
        <dbReference type="ARBA" id="ARBA00006464"/>
    </source>
</evidence>
<evidence type="ECO:0000256" key="5">
    <source>
        <dbReference type="ARBA" id="ARBA00022989"/>
    </source>
</evidence>
<dbReference type="GO" id="GO:0016020">
    <property type="term" value="C:membrane"/>
    <property type="evidence" value="ECO:0007669"/>
    <property type="project" value="UniProtKB-SubCell"/>
</dbReference>
<keyword evidence="6 8" id="KW-0472">Membrane</keyword>
<organism evidence="10 11">
    <name type="scientific">Sphingomonas panacis</name>
    <dbReference type="NCBI Taxonomy" id="1560345"/>
    <lineage>
        <taxon>Bacteria</taxon>
        <taxon>Pseudomonadati</taxon>
        <taxon>Pseudomonadota</taxon>
        <taxon>Alphaproteobacteria</taxon>
        <taxon>Sphingomonadales</taxon>
        <taxon>Sphingomonadaceae</taxon>
        <taxon>Sphingomonas</taxon>
    </lineage>
</organism>
<dbReference type="PANTHER" id="PTHR30576">
    <property type="entry name" value="COLANIC BIOSYNTHESIS UDP-GLUCOSE LIPID CARRIER TRANSFERASE"/>
    <property type="match status" value="1"/>
</dbReference>
<dbReference type="STRING" id="1560345.AWL63_11425"/>
<keyword evidence="11" id="KW-1185">Reference proteome</keyword>
<evidence type="ECO:0000313" key="11">
    <source>
        <dbReference type="Proteomes" id="UP000094256"/>
    </source>
</evidence>
<evidence type="ECO:0000256" key="6">
    <source>
        <dbReference type="ARBA" id="ARBA00023136"/>
    </source>
</evidence>
<evidence type="ECO:0000256" key="7">
    <source>
        <dbReference type="ARBA" id="ARBA00023169"/>
    </source>
</evidence>
<feature type="transmembrane region" description="Helical" evidence="8">
    <location>
        <begin position="20"/>
        <end position="40"/>
    </location>
</feature>
<dbReference type="InterPro" id="IPR017475">
    <property type="entry name" value="EPS_sugar_tfrase"/>
</dbReference>
<gene>
    <name evidence="10" type="ORF">AWL63_11425</name>
</gene>
<proteinExistence type="inferred from homology"/>
<dbReference type="Pfam" id="PF02397">
    <property type="entry name" value="Bac_transf"/>
    <property type="match status" value="1"/>
</dbReference>
<keyword evidence="3" id="KW-0808">Transferase</keyword>
<dbReference type="PANTHER" id="PTHR30576:SF0">
    <property type="entry name" value="UNDECAPRENYL-PHOSPHATE N-ACETYLGALACTOSAMINYL 1-PHOSPHATE TRANSFERASE-RELATED"/>
    <property type="match status" value="1"/>
</dbReference>
<feature type="domain" description="Bacterial sugar transferase" evidence="9">
    <location>
        <begin position="260"/>
        <end position="448"/>
    </location>
</feature>
<name>A0A1B3ZAM0_9SPHN</name>
<feature type="transmembrane region" description="Helical" evidence="8">
    <location>
        <begin position="52"/>
        <end position="72"/>
    </location>
</feature>
<feature type="transmembrane region" description="Helical" evidence="8">
    <location>
        <begin position="265"/>
        <end position="286"/>
    </location>
</feature>
<reference evidence="10 11" key="1">
    <citation type="submission" date="2016-01" db="EMBL/GenBank/DDBJ databases">
        <title>Complete genome and mega plasmid sequence of Sphingomonas panacis DCY99 elicits systemic resistance in rice to Xanthomonas oryzae.</title>
        <authorList>
            <person name="Kim Y.J."/>
            <person name="Yang D.C."/>
            <person name="Sing P."/>
        </authorList>
    </citation>
    <scope>NUCLEOTIDE SEQUENCE [LARGE SCALE GENOMIC DNA]</scope>
    <source>
        <strain evidence="10 11">DCY99</strain>
    </source>
</reference>
<evidence type="ECO:0000256" key="8">
    <source>
        <dbReference type="SAM" id="Phobius"/>
    </source>
</evidence>
<dbReference type="GO" id="GO:0016780">
    <property type="term" value="F:phosphotransferase activity, for other substituted phosphate groups"/>
    <property type="evidence" value="ECO:0007669"/>
    <property type="project" value="TreeGrafter"/>
</dbReference>
<feature type="transmembrane region" description="Helical" evidence="8">
    <location>
        <begin position="112"/>
        <end position="135"/>
    </location>
</feature>
<protein>
    <recommendedName>
        <fullName evidence="9">Bacterial sugar transferase domain-containing protein</fullName>
    </recommendedName>
</protein>
<evidence type="ECO:0000313" key="10">
    <source>
        <dbReference type="EMBL" id="AOH84488.1"/>
    </source>
</evidence>
<dbReference type="InterPro" id="IPR003362">
    <property type="entry name" value="Bact_transf"/>
</dbReference>
<dbReference type="KEGG" id="span:AWL63_11425"/>
<keyword evidence="5 8" id="KW-1133">Transmembrane helix</keyword>
<dbReference type="NCBIfam" id="TIGR03025">
    <property type="entry name" value="EPS_sugtrans"/>
    <property type="match status" value="1"/>
</dbReference>
<comment type="similarity">
    <text evidence="2">Belongs to the bacterial sugar transferase family.</text>
</comment>
<dbReference type="GO" id="GO:0000271">
    <property type="term" value="P:polysaccharide biosynthetic process"/>
    <property type="evidence" value="ECO:0007669"/>
    <property type="project" value="UniProtKB-KW"/>
</dbReference>
<evidence type="ECO:0000256" key="1">
    <source>
        <dbReference type="ARBA" id="ARBA00004141"/>
    </source>
</evidence>